<gene>
    <name evidence="1" type="ORF">E0F88_13500</name>
</gene>
<protein>
    <submittedName>
        <fullName evidence="1">Esterase family protein</fullName>
    </submittedName>
</protein>
<evidence type="ECO:0000313" key="1">
    <source>
        <dbReference type="EMBL" id="TDE15718.1"/>
    </source>
</evidence>
<dbReference type="SUPFAM" id="SSF53474">
    <property type="entry name" value="alpha/beta-Hydrolases"/>
    <property type="match status" value="1"/>
</dbReference>
<dbReference type="EMBL" id="SMFL01000004">
    <property type="protein sequence ID" value="TDE15718.1"/>
    <property type="molecule type" value="Genomic_DNA"/>
</dbReference>
<dbReference type="InterPro" id="IPR029058">
    <property type="entry name" value="AB_hydrolase_fold"/>
</dbReference>
<comment type="caution">
    <text evidence="1">The sequence shown here is derived from an EMBL/GenBank/DDBJ whole genome shotgun (WGS) entry which is preliminary data.</text>
</comment>
<accession>A0A4V2Z491</accession>
<dbReference type="InterPro" id="IPR050583">
    <property type="entry name" value="Mycobacterial_A85_antigen"/>
</dbReference>
<dbReference type="Gene3D" id="3.40.50.1820">
    <property type="entry name" value="alpha/beta hydrolase"/>
    <property type="match status" value="1"/>
</dbReference>
<dbReference type="PANTHER" id="PTHR48098">
    <property type="entry name" value="ENTEROCHELIN ESTERASE-RELATED"/>
    <property type="match status" value="1"/>
</dbReference>
<reference evidence="1 2" key="1">
    <citation type="submission" date="2019-03" db="EMBL/GenBank/DDBJ databases">
        <title>Dyadobacter AR-3-6 sp. nov., isolated from arctic soil.</title>
        <authorList>
            <person name="Chaudhary D.K."/>
        </authorList>
    </citation>
    <scope>NUCLEOTIDE SEQUENCE [LARGE SCALE GENOMIC DNA]</scope>
    <source>
        <strain evidence="1 2">AR-3-6</strain>
    </source>
</reference>
<keyword evidence="2" id="KW-1185">Reference proteome</keyword>
<dbReference type="AlphaFoldDB" id="A0A4V2Z491"/>
<dbReference type="Proteomes" id="UP000294850">
    <property type="component" value="Unassembled WGS sequence"/>
</dbReference>
<dbReference type="InterPro" id="IPR000801">
    <property type="entry name" value="Esterase-like"/>
</dbReference>
<dbReference type="OrthoDB" id="9784036at2"/>
<organism evidence="1 2">
    <name type="scientific">Dyadobacter psychrotolerans</name>
    <dbReference type="NCBI Taxonomy" id="2541721"/>
    <lineage>
        <taxon>Bacteria</taxon>
        <taxon>Pseudomonadati</taxon>
        <taxon>Bacteroidota</taxon>
        <taxon>Cytophagia</taxon>
        <taxon>Cytophagales</taxon>
        <taxon>Spirosomataceae</taxon>
        <taxon>Dyadobacter</taxon>
    </lineage>
</organism>
<evidence type="ECO:0000313" key="2">
    <source>
        <dbReference type="Proteomes" id="UP000294850"/>
    </source>
</evidence>
<proteinExistence type="predicted"/>
<sequence length="268" mass="31009">MQQTIYSDFLHREVIITVLLPLEYNQTNTYRLMLCNDGQDFEAMGMAKILKQLWEEKSIEPSVVVGIHAGEHRLYEYGTCLQPDYANRGNRASETRDFVLNELLPFLENNYNIYNKEVVYAGFSLGGLMALDIVFNHADIFSTAAVFSGALWWRQKALNEGYHDVDRIMHAQIRSSKNKQNLKFWFQCGGLDETDDRDGDGIIDSIQDTLECIAELERKGYSWNKDIKYLEMPYGEHNINTWSLAMPLFLTWAFGKTKADMEVFPAIW</sequence>
<dbReference type="PANTHER" id="PTHR48098:SF6">
    <property type="entry name" value="FERRI-BACILLIBACTIN ESTERASE BESA"/>
    <property type="match status" value="1"/>
</dbReference>
<dbReference type="Pfam" id="PF00756">
    <property type="entry name" value="Esterase"/>
    <property type="match status" value="1"/>
</dbReference>
<name>A0A4V2Z491_9BACT</name>